<dbReference type="AlphaFoldDB" id="A0A7T8KSJ2"/>
<keyword evidence="1" id="KW-0614">Plasmid</keyword>
<sequence length="119" mass="13796">MNIDGIYNESDFKKGDIAVIRSEYDFPSEIGIHTVEGETVCRYWGRKGNLILLLDTDSGEKLKFCFWHNTNYCCEPIPKRLIDVNKESVRYLADGSRIRLTYQKSENSSITRVRDIVLI</sequence>
<name>A0A7T8KSJ2_ENTFC</name>
<evidence type="ECO:0000313" key="1">
    <source>
        <dbReference type="EMBL" id="QQP61285.1"/>
    </source>
</evidence>
<proteinExistence type="predicted"/>
<protein>
    <submittedName>
        <fullName evidence="1">Uncharacterized protein</fullName>
    </submittedName>
</protein>
<geneLocation type="plasmid" evidence="1">
    <name>pN7435-R3645</name>
</geneLocation>
<accession>A0A7T8KSJ2</accession>
<organism evidence="1">
    <name type="scientific">Enterococcus faecium</name>
    <name type="common">Streptococcus faecium</name>
    <dbReference type="NCBI Taxonomy" id="1352"/>
    <lineage>
        <taxon>Bacteria</taxon>
        <taxon>Bacillati</taxon>
        <taxon>Bacillota</taxon>
        <taxon>Bacilli</taxon>
        <taxon>Lactobacillales</taxon>
        <taxon>Enterococcaceae</taxon>
        <taxon>Enterococcus</taxon>
    </lineage>
</organism>
<dbReference type="EMBL" id="MT022086">
    <property type="protein sequence ID" value="QQP61285.1"/>
    <property type="molecule type" value="Genomic_DNA"/>
</dbReference>
<dbReference type="RefSeq" id="WP_123061280.1">
    <property type="nucleotide sequence ID" value="NZ_BTRW01000010.1"/>
</dbReference>
<reference evidence="1" key="1">
    <citation type="submission" date="2020-02" db="EMBL/GenBank/DDBJ databases">
        <title>A new conjugative MDR plasmid carrying the lsa(E) gene in Enterococcus faecium with potential transmission to Staphylococcus aureus.</title>
        <authorList>
            <person name="Yan X."/>
            <person name="Wang J."/>
            <person name="You Y."/>
            <person name="Tao X."/>
            <person name="Meng F."/>
            <person name="Zhang J."/>
        </authorList>
    </citation>
    <scope>NUCLEOTIDE SEQUENCE</scope>
    <source>
        <strain evidence="1">N7435</strain>
        <plasmid evidence="1">pN7435-R3645</plasmid>
    </source>
</reference>